<reference evidence="8 9" key="2">
    <citation type="submission" date="2016-08" db="EMBL/GenBank/DDBJ databases">
        <title>Orenia metallireducens sp. nov. strain Z6, a Novel Metal-reducing Firmicute from the Deep Subsurface.</title>
        <authorList>
            <person name="Maxim B.I."/>
            <person name="Kenneth K."/>
            <person name="Flynn T.M."/>
            <person name="Oloughlin E.J."/>
            <person name="Locke R.A."/>
            <person name="Weber J.R."/>
            <person name="Egan S.M."/>
            <person name="Mackie R.I."/>
            <person name="Cann I.K."/>
        </authorList>
    </citation>
    <scope>NUCLEOTIDE SEQUENCE [LARGE SCALE GENOMIC DNA]</scope>
    <source>
        <strain evidence="8 9">Z6</strain>
    </source>
</reference>
<evidence type="ECO:0000259" key="5">
    <source>
        <dbReference type="Pfam" id="PF25881"/>
    </source>
</evidence>
<accession>A0A1C0A8F2</accession>
<name>A0A1C0A8F2_9FIRM</name>
<dbReference type="GO" id="GO:0030313">
    <property type="term" value="C:cell envelope"/>
    <property type="evidence" value="ECO:0007669"/>
    <property type="project" value="UniProtKB-SubCell"/>
</dbReference>
<dbReference type="InterPro" id="IPR006143">
    <property type="entry name" value="RND_pump_MFP"/>
</dbReference>
<dbReference type="GO" id="GO:0016020">
    <property type="term" value="C:membrane"/>
    <property type="evidence" value="ECO:0007669"/>
    <property type="project" value="InterPro"/>
</dbReference>
<reference evidence="9" key="1">
    <citation type="submission" date="2016-07" db="EMBL/GenBank/DDBJ databases">
        <authorList>
            <person name="Florea S."/>
            <person name="Webb J.S."/>
            <person name="Jaromczyk J."/>
            <person name="Schardl C.L."/>
        </authorList>
    </citation>
    <scope>NUCLEOTIDE SEQUENCE [LARGE SCALE GENOMIC DNA]</scope>
    <source>
        <strain evidence="9">Z6</strain>
    </source>
</reference>
<evidence type="ECO:0008006" key="10">
    <source>
        <dbReference type="Google" id="ProtNLM"/>
    </source>
</evidence>
<dbReference type="InterPro" id="IPR050465">
    <property type="entry name" value="UPF0194_transport"/>
</dbReference>
<proteinExistence type="inferred from homology"/>
<feature type="domain" description="YknX-like C-terminal permuted SH3-like" evidence="7">
    <location>
        <begin position="349"/>
        <end position="415"/>
    </location>
</feature>
<sequence length="422" mass="46169">MLRGYKKIIMVLLILGITIAALIGCSPKKSQPVSSKELAQEVTGIPVEVIRAETGEISNYITLTGTAKAVKSADLTPQLQKRVVEVLVDEGDRVKTGDKLIQLDQVDIKAQVAEAETALKVAQAALKELLAGSRQEEIDKLTAQVEQAKVSYEQRERDYERYQRLFEKEVISKQQLESVRTEYISAKNNYKALQESLKMAQAGPTKEAIQTQKANVEQAQAKLHTAKLNLDKTEITAPFAGIIAEVEIETGEMAKAQPVISIIDLSSIKIKTYVSEKNINSIELNQSVEVDFNALDHKLEGKIVNISPALNQENLGFPVEIKVDNSSNLIKAGMYAEVKIETGYSAGKVVVPKQALIQEDGKSYLYIVENNKAVKKEVSTGLTTTEDVEILSGIEVGDKVITVGLEQVTAGYEVRIVEGGGQ</sequence>
<dbReference type="PANTHER" id="PTHR32347:SF23">
    <property type="entry name" value="BLL5650 PROTEIN"/>
    <property type="match status" value="1"/>
</dbReference>
<dbReference type="InterPro" id="IPR058792">
    <property type="entry name" value="Beta-barrel_RND_2"/>
</dbReference>
<dbReference type="NCBIfam" id="TIGR01730">
    <property type="entry name" value="RND_mfp"/>
    <property type="match status" value="1"/>
</dbReference>
<keyword evidence="9" id="KW-1185">Reference proteome</keyword>
<feature type="domain" description="YbhG-like alpha-helical hairpin" evidence="5">
    <location>
        <begin position="103"/>
        <end position="231"/>
    </location>
</feature>
<dbReference type="Proteomes" id="UP000093514">
    <property type="component" value="Unassembled WGS sequence"/>
</dbReference>
<dbReference type="SUPFAM" id="SSF111369">
    <property type="entry name" value="HlyD-like secretion proteins"/>
    <property type="match status" value="2"/>
</dbReference>
<dbReference type="EMBL" id="LWDV01000009">
    <property type="protein sequence ID" value="OCL26508.1"/>
    <property type="molecule type" value="Genomic_DNA"/>
</dbReference>
<keyword evidence="3 4" id="KW-0175">Coiled coil</keyword>
<protein>
    <recommendedName>
        <fullName evidence="10">RND family efflux transporter, MFP subunit</fullName>
    </recommendedName>
</protein>
<dbReference type="Gene3D" id="1.10.287.470">
    <property type="entry name" value="Helix hairpin bin"/>
    <property type="match status" value="1"/>
</dbReference>
<comment type="caution">
    <text evidence="8">The sequence shown here is derived from an EMBL/GenBank/DDBJ whole genome shotgun (WGS) entry which is preliminary data.</text>
</comment>
<dbReference type="InterPro" id="IPR058637">
    <property type="entry name" value="YknX-like_C"/>
</dbReference>
<feature type="domain" description="CusB-like beta-barrel" evidence="6">
    <location>
        <begin position="272"/>
        <end position="341"/>
    </location>
</feature>
<evidence type="ECO:0000256" key="3">
    <source>
        <dbReference type="ARBA" id="ARBA00023054"/>
    </source>
</evidence>
<feature type="coiled-coil region" evidence="4">
    <location>
        <begin position="112"/>
        <end position="236"/>
    </location>
</feature>
<evidence type="ECO:0000256" key="2">
    <source>
        <dbReference type="ARBA" id="ARBA00009477"/>
    </source>
</evidence>
<dbReference type="Pfam" id="PF25989">
    <property type="entry name" value="YknX_C"/>
    <property type="match status" value="1"/>
</dbReference>
<dbReference type="Pfam" id="PF25881">
    <property type="entry name" value="HH_YBHG"/>
    <property type="match status" value="1"/>
</dbReference>
<evidence type="ECO:0000256" key="4">
    <source>
        <dbReference type="SAM" id="Coils"/>
    </source>
</evidence>
<dbReference type="Pfam" id="PF25954">
    <property type="entry name" value="Beta-barrel_RND_2"/>
    <property type="match status" value="1"/>
</dbReference>
<comment type="subcellular location">
    <subcellularLocation>
        <location evidence="1">Cell envelope</location>
    </subcellularLocation>
</comment>
<dbReference type="RefSeq" id="WP_068718406.1">
    <property type="nucleotide sequence ID" value="NZ_LWDV01000009.1"/>
</dbReference>
<dbReference type="PANTHER" id="PTHR32347">
    <property type="entry name" value="EFFLUX SYSTEM COMPONENT YKNX-RELATED"/>
    <property type="match status" value="1"/>
</dbReference>
<dbReference type="AlphaFoldDB" id="A0A1C0A8F2"/>
<evidence type="ECO:0000259" key="7">
    <source>
        <dbReference type="Pfam" id="PF25989"/>
    </source>
</evidence>
<dbReference type="GO" id="GO:0022857">
    <property type="term" value="F:transmembrane transporter activity"/>
    <property type="evidence" value="ECO:0007669"/>
    <property type="project" value="InterPro"/>
</dbReference>
<dbReference type="PROSITE" id="PS51257">
    <property type="entry name" value="PROKAR_LIPOPROTEIN"/>
    <property type="match status" value="1"/>
</dbReference>
<evidence type="ECO:0000256" key="1">
    <source>
        <dbReference type="ARBA" id="ARBA00004196"/>
    </source>
</evidence>
<organism evidence="8 9">
    <name type="scientific">Orenia metallireducens</name>
    <dbReference type="NCBI Taxonomy" id="1413210"/>
    <lineage>
        <taxon>Bacteria</taxon>
        <taxon>Bacillati</taxon>
        <taxon>Bacillota</taxon>
        <taxon>Clostridia</taxon>
        <taxon>Halanaerobiales</taxon>
        <taxon>Halobacteroidaceae</taxon>
        <taxon>Orenia</taxon>
    </lineage>
</organism>
<evidence type="ECO:0000313" key="9">
    <source>
        <dbReference type="Proteomes" id="UP000093514"/>
    </source>
</evidence>
<dbReference type="InterPro" id="IPR059052">
    <property type="entry name" value="HH_YbhG-like"/>
</dbReference>
<dbReference type="Gene3D" id="2.40.50.100">
    <property type="match status" value="2"/>
</dbReference>
<evidence type="ECO:0000313" key="8">
    <source>
        <dbReference type="EMBL" id="OCL26508.1"/>
    </source>
</evidence>
<dbReference type="Gene3D" id="2.40.420.20">
    <property type="match status" value="1"/>
</dbReference>
<comment type="similarity">
    <text evidence="2">Belongs to the membrane fusion protein (MFP) (TC 8.A.1) family.</text>
</comment>
<gene>
    <name evidence="8" type="ORF">U472_10960</name>
</gene>
<evidence type="ECO:0000259" key="6">
    <source>
        <dbReference type="Pfam" id="PF25954"/>
    </source>
</evidence>
<dbReference type="Gene3D" id="2.40.30.170">
    <property type="match status" value="1"/>
</dbReference>
<dbReference type="OrthoDB" id="9810430at2"/>